<proteinExistence type="predicted"/>
<reference evidence="1 2" key="1">
    <citation type="submission" date="2020-05" db="EMBL/GenBank/DDBJ databases">
        <title>Genome Sequencing of Type Strains.</title>
        <authorList>
            <person name="Lemaire J.F."/>
            <person name="Inderbitzin P."/>
            <person name="Gregorio O.A."/>
            <person name="Collins S.B."/>
            <person name="Wespe N."/>
            <person name="Knight-Connoni V."/>
        </authorList>
    </citation>
    <scope>NUCLEOTIDE SEQUENCE [LARGE SCALE GENOMIC DNA]</scope>
    <source>
        <strain evidence="1 2">LMG 21957</strain>
    </source>
</reference>
<dbReference type="RefSeq" id="WP_175394686.1">
    <property type="nucleotide sequence ID" value="NZ_JABMCB010000159.1"/>
</dbReference>
<gene>
    <name evidence="1" type="ORF">HP552_06125</name>
</gene>
<evidence type="ECO:0000313" key="2">
    <source>
        <dbReference type="Proteomes" id="UP000526125"/>
    </source>
</evidence>
<name>A0A7Y6BU20_9BACL</name>
<evidence type="ECO:0008006" key="3">
    <source>
        <dbReference type="Google" id="ProtNLM"/>
    </source>
</evidence>
<evidence type="ECO:0000313" key="1">
    <source>
        <dbReference type="EMBL" id="NUU74819.1"/>
    </source>
</evidence>
<keyword evidence="2" id="KW-1185">Reference proteome</keyword>
<protein>
    <recommendedName>
        <fullName evidence="3">Glycosyltransferase</fullName>
    </recommendedName>
</protein>
<dbReference type="InterPro" id="IPR029044">
    <property type="entry name" value="Nucleotide-diphossugar_trans"/>
</dbReference>
<dbReference type="Proteomes" id="UP000526125">
    <property type="component" value="Unassembled WGS sequence"/>
</dbReference>
<dbReference type="AlphaFoldDB" id="A0A7Y6BU20"/>
<dbReference type="SUPFAM" id="SSF53448">
    <property type="entry name" value="Nucleotide-diphospho-sugar transferases"/>
    <property type="match status" value="1"/>
</dbReference>
<dbReference type="EMBL" id="JABMCB010000159">
    <property type="protein sequence ID" value="NUU74819.1"/>
    <property type="molecule type" value="Genomic_DNA"/>
</dbReference>
<sequence length="293" mass="34246">MKIAFGTVIYKESFLYLTDYAKSINSQDTTEFDLLLLNDNLDNGEVQHLISYFDTHVHLWNGKAGSLPSELRVELIKRAKKLGYDLLVLGDFDDTFSENRISKIQSRYEKNVAFYYNELYYSDRLKSFFETLPAQTHEIDSILECNYLGLSNTAINLNAISYELIEKLNVSNGPIFDWFMYSVLLMEGCKGIKVDRCKTYYRIHENNVAGEISNTLDAVHKEIEVKLMHYEHLKTLYPEFARLLRLYEKLRDRLDDSKFDIFPLVKETNDFWWGNLKLGQIGDGTFEIQRQGN</sequence>
<accession>A0A7Y6BU20</accession>
<comment type="caution">
    <text evidence="1">The sequence shown here is derived from an EMBL/GenBank/DDBJ whole genome shotgun (WGS) entry which is preliminary data.</text>
</comment>
<organism evidence="1 2">
    <name type="scientific">Paenibacillus xylanilyticus</name>
    <dbReference type="NCBI Taxonomy" id="248903"/>
    <lineage>
        <taxon>Bacteria</taxon>
        <taxon>Bacillati</taxon>
        <taxon>Bacillota</taxon>
        <taxon>Bacilli</taxon>
        <taxon>Bacillales</taxon>
        <taxon>Paenibacillaceae</taxon>
        <taxon>Paenibacillus</taxon>
    </lineage>
</organism>